<evidence type="ECO:0000313" key="2">
    <source>
        <dbReference type="Proteomes" id="UP001139103"/>
    </source>
</evidence>
<dbReference type="SUPFAM" id="SSF55979">
    <property type="entry name" value="DNA clamp"/>
    <property type="match status" value="1"/>
</dbReference>
<accession>A0A9X1MK91</accession>
<sequence length="272" mass="29761">MITISGTVLHQLRTIVRKGLGVSKRRPGPNINFDANHAGLRIRVITDNSRIEHFVAGQFASCKFAASFDLFRECDAGKASEVSIQPEGDQVVASWVQAGIPQTVRSPVQEPDDVPTTPDSWSSNSEELLTAIQTACGTTDRESGRYALSHLRLRGSDGQIAATDGRQLLAIGGFDFPWEGEILMPASKVFDCADLSGHRGVDVGVAGDWAVIRTGPWALWLKIERTKRFPEIDSMLQDSSQAPTLLTVSEPDAKFLLDSLKHLPGDRQARRR</sequence>
<gene>
    <name evidence="1" type="ORF">LOC68_09680</name>
</gene>
<reference evidence="1" key="1">
    <citation type="submission" date="2021-11" db="EMBL/GenBank/DDBJ databases">
        <title>Genome sequence.</title>
        <authorList>
            <person name="Sun Q."/>
        </authorList>
    </citation>
    <scope>NUCLEOTIDE SEQUENCE</scope>
    <source>
        <strain evidence="1">JC732</strain>
    </source>
</reference>
<protein>
    <submittedName>
        <fullName evidence="1">Uncharacterized protein</fullName>
    </submittedName>
</protein>
<dbReference type="InterPro" id="IPR046938">
    <property type="entry name" value="DNA_clamp_sf"/>
</dbReference>
<dbReference type="Proteomes" id="UP001139103">
    <property type="component" value="Unassembled WGS sequence"/>
</dbReference>
<keyword evidence="2" id="KW-1185">Reference proteome</keyword>
<proteinExistence type="predicted"/>
<dbReference type="RefSeq" id="WP_230218102.1">
    <property type="nucleotide sequence ID" value="NZ_JAJKFT010000004.1"/>
</dbReference>
<comment type="caution">
    <text evidence="1">The sequence shown here is derived from an EMBL/GenBank/DDBJ whole genome shotgun (WGS) entry which is preliminary data.</text>
</comment>
<evidence type="ECO:0000313" key="1">
    <source>
        <dbReference type="EMBL" id="MCC9628668.1"/>
    </source>
</evidence>
<dbReference type="AlphaFoldDB" id="A0A9X1MK91"/>
<dbReference type="EMBL" id="JAJKFT010000004">
    <property type="protein sequence ID" value="MCC9628668.1"/>
    <property type="molecule type" value="Genomic_DNA"/>
</dbReference>
<organism evidence="1 2">
    <name type="scientific">Blastopirellula sediminis</name>
    <dbReference type="NCBI Taxonomy" id="2894196"/>
    <lineage>
        <taxon>Bacteria</taxon>
        <taxon>Pseudomonadati</taxon>
        <taxon>Planctomycetota</taxon>
        <taxon>Planctomycetia</taxon>
        <taxon>Pirellulales</taxon>
        <taxon>Pirellulaceae</taxon>
        <taxon>Blastopirellula</taxon>
    </lineage>
</organism>
<name>A0A9X1MK91_9BACT</name>